<reference evidence="2" key="1">
    <citation type="submission" date="2022-10" db="EMBL/GenBank/DDBJ databases">
        <title>The complete genomes of actinobacterial strains from the NBC collection.</title>
        <authorList>
            <person name="Joergensen T.S."/>
            <person name="Alvarez Arevalo M."/>
            <person name="Sterndorff E.B."/>
            <person name="Faurdal D."/>
            <person name="Vuksanovic O."/>
            <person name="Mourched A.-S."/>
            <person name="Charusanti P."/>
            <person name="Shaw S."/>
            <person name="Blin K."/>
            <person name="Weber T."/>
        </authorList>
    </citation>
    <scope>NUCLEOTIDE SEQUENCE</scope>
    <source>
        <strain evidence="2">NBC 00180</strain>
    </source>
</reference>
<feature type="region of interest" description="Disordered" evidence="1">
    <location>
        <begin position="1"/>
        <end position="40"/>
    </location>
</feature>
<feature type="region of interest" description="Disordered" evidence="1">
    <location>
        <begin position="66"/>
        <end position="90"/>
    </location>
</feature>
<evidence type="ECO:0000256" key="1">
    <source>
        <dbReference type="SAM" id="MobiDB-lite"/>
    </source>
</evidence>
<organism evidence="2">
    <name type="scientific">Streptomyces sp. NBC_00180</name>
    <dbReference type="NCBI Taxonomy" id="2903632"/>
    <lineage>
        <taxon>Bacteria</taxon>
        <taxon>Bacillati</taxon>
        <taxon>Actinomycetota</taxon>
        <taxon>Actinomycetes</taxon>
        <taxon>Kitasatosporales</taxon>
        <taxon>Streptomycetaceae</taxon>
        <taxon>Streptomyces</taxon>
    </lineage>
</organism>
<dbReference type="EMBL" id="CP108140">
    <property type="protein sequence ID" value="WTP92460.1"/>
    <property type="molecule type" value="Genomic_DNA"/>
</dbReference>
<evidence type="ECO:0000313" key="2">
    <source>
        <dbReference type="EMBL" id="WTP92460.1"/>
    </source>
</evidence>
<proteinExistence type="predicted"/>
<gene>
    <name evidence="2" type="ORF">OG477_39360</name>
</gene>
<protein>
    <submittedName>
        <fullName evidence="2">Uncharacterized protein</fullName>
    </submittedName>
</protein>
<accession>A0AAU1ICU2</accession>
<dbReference type="AlphaFoldDB" id="A0AAU1ICU2"/>
<sequence>MDADGVEGDLPGRPGGEELEGESAGLQTPHANRRSGDRLGHHGQLRYVTGCIALTFLATLLVREPSPHPLETTDADRANPTQLVRGVMDS</sequence>
<name>A0AAU1ICU2_9ACTN</name>